<dbReference type="CDD" id="cd13585">
    <property type="entry name" value="PBP2_TMBP_like"/>
    <property type="match status" value="1"/>
</dbReference>
<evidence type="ECO:0000256" key="2">
    <source>
        <dbReference type="ARBA" id="ARBA00008520"/>
    </source>
</evidence>
<proteinExistence type="inferred from homology"/>
<evidence type="ECO:0000256" key="3">
    <source>
        <dbReference type="ARBA" id="ARBA00022475"/>
    </source>
</evidence>
<dbReference type="STRING" id="1185766.SAMN05216224_1118"/>
<dbReference type="AlphaFoldDB" id="A0A074TBA6"/>
<evidence type="ECO:0000256" key="1">
    <source>
        <dbReference type="ARBA" id="ARBA00004418"/>
    </source>
</evidence>
<dbReference type="Gene3D" id="3.40.190.10">
    <property type="entry name" value="Periplasmic binding protein-like II"/>
    <property type="match status" value="1"/>
</dbReference>
<evidence type="ECO:0000256" key="4">
    <source>
        <dbReference type="ARBA" id="ARBA00022729"/>
    </source>
</evidence>
<comment type="similarity">
    <text evidence="2">Belongs to the bacterial solute-binding protein 1 family.</text>
</comment>
<feature type="chain" id="PRO_5001699635" evidence="8">
    <location>
        <begin position="25"/>
        <end position="433"/>
    </location>
</feature>
<evidence type="ECO:0000256" key="7">
    <source>
        <dbReference type="ARBA" id="ARBA00023288"/>
    </source>
</evidence>
<dbReference type="EMBL" id="JHEH01000020">
    <property type="protein sequence ID" value="KEP68989.1"/>
    <property type="molecule type" value="Genomic_DNA"/>
</dbReference>
<keyword evidence="3" id="KW-1003">Cell membrane</keyword>
<keyword evidence="6" id="KW-0564">Palmitate</keyword>
<dbReference type="InterPro" id="IPR050490">
    <property type="entry name" value="Bact_solute-bd_prot1"/>
</dbReference>
<dbReference type="eggNOG" id="COG1653">
    <property type="taxonomic scope" value="Bacteria"/>
</dbReference>
<evidence type="ECO:0000256" key="8">
    <source>
        <dbReference type="SAM" id="SignalP"/>
    </source>
</evidence>
<comment type="caution">
    <text evidence="9">The sequence shown here is derived from an EMBL/GenBank/DDBJ whole genome shotgun (WGS) entry which is preliminary data.</text>
</comment>
<accession>A0A074TBA6</accession>
<dbReference type="RefSeq" id="WP_038067750.1">
    <property type="nucleotide sequence ID" value="NZ_FOVB01000011.1"/>
</dbReference>
<dbReference type="SUPFAM" id="SSF53850">
    <property type="entry name" value="Periplasmic binding protein-like II"/>
    <property type="match status" value="1"/>
</dbReference>
<reference evidence="9 10" key="1">
    <citation type="submission" date="2014-03" db="EMBL/GenBank/DDBJ databases">
        <title>The draft genome sequence of Thioclava dalianensis DLFJ1-1.</title>
        <authorList>
            <person name="Lai Q."/>
            <person name="Shao Z."/>
        </authorList>
    </citation>
    <scope>NUCLEOTIDE SEQUENCE [LARGE SCALE GENOMIC DNA]</scope>
    <source>
        <strain evidence="9 10">DLFJ1-1</strain>
    </source>
</reference>
<name>A0A074TBA6_9RHOB</name>
<evidence type="ECO:0000313" key="10">
    <source>
        <dbReference type="Proteomes" id="UP000027725"/>
    </source>
</evidence>
<dbReference type="PANTHER" id="PTHR43649">
    <property type="entry name" value="ARABINOSE-BINDING PROTEIN-RELATED"/>
    <property type="match status" value="1"/>
</dbReference>
<dbReference type="Proteomes" id="UP000027725">
    <property type="component" value="Unassembled WGS sequence"/>
</dbReference>
<keyword evidence="5" id="KW-0472">Membrane</keyword>
<evidence type="ECO:0000256" key="5">
    <source>
        <dbReference type="ARBA" id="ARBA00023136"/>
    </source>
</evidence>
<dbReference type="PANTHER" id="PTHR43649:SF33">
    <property type="entry name" value="POLYGALACTURONAN_RHAMNOGALACTURONAN-BINDING PROTEIN YTCQ"/>
    <property type="match status" value="1"/>
</dbReference>
<dbReference type="GO" id="GO:0042597">
    <property type="term" value="C:periplasmic space"/>
    <property type="evidence" value="ECO:0007669"/>
    <property type="project" value="UniProtKB-SubCell"/>
</dbReference>
<keyword evidence="10" id="KW-1185">Reference proteome</keyword>
<gene>
    <name evidence="9" type="ORF">DL1_07855</name>
</gene>
<evidence type="ECO:0000313" key="9">
    <source>
        <dbReference type="EMBL" id="KEP68989.1"/>
    </source>
</evidence>
<keyword evidence="7" id="KW-0449">Lipoprotein</keyword>
<comment type="subcellular location">
    <subcellularLocation>
        <location evidence="1">Periplasm</location>
    </subcellularLocation>
</comment>
<feature type="signal peptide" evidence="8">
    <location>
        <begin position="1"/>
        <end position="24"/>
    </location>
</feature>
<evidence type="ECO:0000256" key="6">
    <source>
        <dbReference type="ARBA" id="ARBA00023139"/>
    </source>
</evidence>
<keyword evidence="4 8" id="KW-0732">Signal</keyword>
<protein>
    <submittedName>
        <fullName evidence="9">Sugar ABC transporter substrate-binding protein</fullName>
    </submittedName>
</protein>
<dbReference type="Pfam" id="PF01547">
    <property type="entry name" value="SBP_bac_1"/>
    <property type="match status" value="1"/>
</dbReference>
<organism evidence="9 10">
    <name type="scientific">Thioclava dalianensis</name>
    <dbReference type="NCBI Taxonomy" id="1185766"/>
    <lineage>
        <taxon>Bacteria</taxon>
        <taxon>Pseudomonadati</taxon>
        <taxon>Pseudomonadota</taxon>
        <taxon>Alphaproteobacteria</taxon>
        <taxon>Rhodobacterales</taxon>
        <taxon>Paracoccaceae</taxon>
        <taxon>Thioclava</taxon>
    </lineage>
</organism>
<dbReference type="OrthoDB" id="9803049at2"/>
<dbReference type="InterPro" id="IPR006059">
    <property type="entry name" value="SBP"/>
</dbReference>
<sequence>MKSKFGQLLLGGCLAVAVALPASAETITVWSRQTDQSISVLKAITDAFTKETGIKVETFNSGIDFEQRLARAAAARQLPDVVINDSSQVGSMRQMGILDPIDRTKLAGWKDVSDIAWQSAQDGQGKYYAVPISAQAFALFVRKDWREKLGLPVPKTWDDMRKLAEAFTHDDPDGNGKADTFGLAIPASTTRGYASWYMSHFLWQAGGGYLKKTKDGFLPILNTPEDAKALSFVRGLICDGLAQPGAVNATTGDTLPTFRSGQTGMLIDGPYDLGQIAKEPGLDKTEVDMLPAGPSGVAALAEGTSAYMLKGTTDKAAVMKFLDFLISPEGQKIGMNVGSDVTPLVRLPVNTTMDVLKIRKDPRWKVYQDTFLNYGHYMPAVPDWTSIRLLTGDGFNAILSQCQSDIPAQLADLNTKVAAELKKQGVLDPSYKE</sequence>